<comment type="similarity">
    <text evidence="1">Belongs to the thioredoxin family. DsbA subfamily.</text>
</comment>
<accession>W6K2L4</accession>
<dbReference type="CDD" id="cd02972">
    <property type="entry name" value="DsbA_family"/>
    <property type="match status" value="1"/>
</dbReference>
<dbReference type="OrthoDB" id="117402at2"/>
<protein>
    <submittedName>
        <fullName evidence="9">Putative membrane protein</fullName>
    </submittedName>
</protein>
<dbReference type="Proteomes" id="UP000035763">
    <property type="component" value="Unassembled WGS sequence"/>
</dbReference>
<evidence type="ECO:0000256" key="3">
    <source>
        <dbReference type="ARBA" id="ARBA00023002"/>
    </source>
</evidence>
<keyword evidence="2" id="KW-0732">Signal</keyword>
<dbReference type="PROSITE" id="PS51352">
    <property type="entry name" value="THIOREDOXIN_2"/>
    <property type="match status" value="1"/>
</dbReference>
<dbReference type="EMBL" id="CAJA01000091">
    <property type="protein sequence ID" value="CCH72609.1"/>
    <property type="molecule type" value="Genomic_DNA"/>
</dbReference>
<dbReference type="InterPro" id="IPR012336">
    <property type="entry name" value="Thioredoxin-like_fold"/>
</dbReference>
<evidence type="ECO:0000256" key="2">
    <source>
        <dbReference type="ARBA" id="ARBA00022729"/>
    </source>
</evidence>
<dbReference type="GO" id="GO:0016491">
    <property type="term" value="F:oxidoreductase activity"/>
    <property type="evidence" value="ECO:0007669"/>
    <property type="project" value="UniProtKB-KW"/>
</dbReference>
<feature type="domain" description="Thioredoxin" evidence="8">
    <location>
        <begin position="68"/>
        <end position="265"/>
    </location>
</feature>
<name>W6K2L4_9MICO</name>
<dbReference type="InterPro" id="IPR036249">
    <property type="entry name" value="Thioredoxin-like_sf"/>
</dbReference>
<proteinExistence type="inferred from homology"/>
<evidence type="ECO:0000313" key="9">
    <source>
        <dbReference type="EMBL" id="CCH72609.1"/>
    </source>
</evidence>
<dbReference type="PANTHER" id="PTHR13887">
    <property type="entry name" value="GLUTATHIONE S-TRANSFERASE KAPPA"/>
    <property type="match status" value="1"/>
</dbReference>
<dbReference type="InterPro" id="IPR013766">
    <property type="entry name" value="Thioredoxin_domain"/>
</dbReference>
<keyword evidence="7" id="KW-0812">Transmembrane</keyword>
<dbReference type="Gene3D" id="3.40.30.10">
    <property type="entry name" value="Glutaredoxin"/>
    <property type="match status" value="1"/>
</dbReference>
<dbReference type="SUPFAM" id="SSF52833">
    <property type="entry name" value="Thioredoxin-like"/>
    <property type="match status" value="1"/>
</dbReference>
<evidence type="ECO:0000256" key="7">
    <source>
        <dbReference type="SAM" id="Phobius"/>
    </source>
</evidence>
<evidence type="ECO:0000256" key="5">
    <source>
        <dbReference type="ARBA" id="ARBA00023284"/>
    </source>
</evidence>
<evidence type="ECO:0000313" key="10">
    <source>
        <dbReference type="Proteomes" id="UP000035763"/>
    </source>
</evidence>
<dbReference type="PANTHER" id="PTHR13887:SF14">
    <property type="entry name" value="DISULFIDE BOND FORMATION PROTEIN D"/>
    <property type="match status" value="1"/>
</dbReference>
<feature type="region of interest" description="Disordered" evidence="6">
    <location>
        <begin position="1"/>
        <end position="29"/>
    </location>
</feature>
<reference evidence="9 10" key="1">
    <citation type="journal article" date="2013" name="ISME J.">
        <title>A metabolic model for members of the genus Tetrasphaera involved in enhanced biological phosphorus removal.</title>
        <authorList>
            <person name="Kristiansen R."/>
            <person name="Nguyen H.T.T."/>
            <person name="Saunders A.M."/>
            <person name="Nielsen J.L."/>
            <person name="Wimmer R."/>
            <person name="Le V.Q."/>
            <person name="McIlroy S.J."/>
            <person name="Petrovski S."/>
            <person name="Seviour R.J."/>
            <person name="Calteau A."/>
            <person name="Nielsen K.L."/>
            <person name="Nielsen P.H."/>
        </authorList>
    </citation>
    <scope>NUCLEOTIDE SEQUENCE [LARGE SCALE GENOMIC DNA]</scope>
    <source>
        <strain evidence="9 10">Ben110</strain>
    </source>
</reference>
<evidence type="ECO:0000256" key="1">
    <source>
        <dbReference type="ARBA" id="ARBA00005791"/>
    </source>
</evidence>
<keyword evidence="4" id="KW-1015">Disulfide bond</keyword>
<evidence type="ECO:0000259" key="8">
    <source>
        <dbReference type="PROSITE" id="PS51352"/>
    </source>
</evidence>
<keyword evidence="7" id="KW-1133">Transmembrane helix</keyword>
<feature type="transmembrane region" description="Helical" evidence="7">
    <location>
        <begin position="39"/>
        <end position="59"/>
    </location>
</feature>
<keyword evidence="7" id="KW-0472">Membrane</keyword>
<keyword evidence="10" id="KW-1185">Reference proteome</keyword>
<dbReference type="STRING" id="1193182.BN11_1800001"/>
<dbReference type="RefSeq" id="WP_048698051.1">
    <property type="nucleotide sequence ID" value="NZ_HG764815.1"/>
</dbReference>
<dbReference type="AlphaFoldDB" id="W6K2L4"/>
<gene>
    <name evidence="9" type="ORF">BN11_1800001</name>
</gene>
<keyword evidence="3" id="KW-0560">Oxidoreductase</keyword>
<dbReference type="Pfam" id="PF13462">
    <property type="entry name" value="Thioredoxin_4"/>
    <property type="match status" value="1"/>
</dbReference>
<comment type="caution">
    <text evidence="9">The sequence shown here is derived from an EMBL/GenBank/DDBJ whole genome shotgun (WGS) entry which is preliminary data.</text>
</comment>
<evidence type="ECO:0000256" key="6">
    <source>
        <dbReference type="SAM" id="MobiDB-lite"/>
    </source>
</evidence>
<evidence type="ECO:0000256" key="4">
    <source>
        <dbReference type="ARBA" id="ARBA00023157"/>
    </source>
</evidence>
<sequence>MSKKPTAQRGSRAGATPQDSRQAKIQAAQKASGSSANKITVAGIVAILAIIAVVGGVIWNEKNNEKEAGSGNTAPPAGATVDAGYRSFADVTLASGAPVVTVFEDFQCPACKQYEAAMGSTLAQLAKDGKIELRYHIMNFLDDKTGAKQSTPVANGAFCAADQGKFQEFHDAAYTAQHPEGDSVTTADVSKFATTAGVGDMDTWTKCVDAGKYTSYINASNESAGTAGVTGTPTLKIGDKLYSGETLGEVATADGLTKVVEAATK</sequence>
<keyword evidence="5" id="KW-0676">Redox-active center</keyword>
<organism evidence="9 10">
    <name type="scientific">Nostocoides australiense Ben110</name>
    <dbReference type="NCBI Taxonomy" id="1193182"/>
    <lineage>
        <taxon>Bacteria</taxon>
        <taxon>Bacillati</taxon>
        <taxon>Actinomycetota</taxon>
        <taxon>Actinomycetes</taxon>
        <taxon>Micrococcales</taxon>
        <taxon>Intrasporangiaceae</taxon>
        <taxon>Nostocoides</taxon>
    </lineage>
</organism>